<dbReference type="GO" id="GO:0016779">
    <property type="term" value="F:nucleotidyltransferase activity"/>
    <property type="evidence" value="ECO:0007669"/>
    <property type="project" value="UniProtKB-KW"/>
</dbReference>
<dbReference type="NCBIfam" id="TIGR03135">
    <property type="entry name" value="malonate_mdcG"/>
    <property type="match status" value="1"/>
</dbReference>
<keyword evidence="2 5" id="KW-0548">Nucleotidyltransferase</keyword>
<gene>
    <name evidence="5" type="primary">mdcG_2</name>
    <name evidence="5" type="ORF">LMG27952_06786</name>
</gene>
<feature type="domain" description="Phosphoribosyl-dephospho-CoA transferase MdcG C-terminal" evidence="3">
    <location>
        <begin position="95"/>
        <end position="216"/>
    </location>
</feature>
<keyword evidence="1 5" id="KW-0808">Transferase</keyword>
<dbReference type="Proteomes" id="UP000656319">
    <property type="component" value="Unassembled WGS sequence"/>
</dbReference>
<accession>A0ABM8P8E2</accession>
<protein>
    <submittedName>
        <fullName evidence="5">Phosphoribosyl-dephospho-CoA transferase</fullName>
        <ecNumber evidence="5">2.7.7.66</ecNumber>
    </submittedName>
</protein>
<evidence type="ECO:0000256" key="2">
    <source>
        <dbReference type="ARBA" id="ARBA00022695"/>
    </source>
</evidence>
<dbReference type="Pfam" id="PF10620">
    <property type="entry name" value="MdcG"/>
    <property type="match status" value="1"/>
</dbReference>
<keyword evidence="6" id="KW-1185">Reference proteome</keyword>
<comment type="caution">
    <text evidence="5">The sequence shown here is derived from an EMBL/GenBank/DDBJ whole genome shotgun (WGS) entry which is preliminary data.</text>
</comment>
<organism evidence="5 6">
    <name type="scientific">Paraburkholderia hiiakae</name>
    <dbReference type="NCBI Taxonomy" id="1081782"/>
    <lineage>
        <taxon>Bacteria</taxon>
        <taxon>Pseudomonadati</taxon>
        <taxon>Pseudomonadota</taxon>
        <taxon>Betaproteobacteria</taxon>
        <taxon>Burkholderiales</taxon>
        <taxon>Burkholderiaceae</taxon>
        <taxon>Paraburkholderia</taxon>
    </lineage>
</organism>
<dbReference type="InterPro" id="IPR048903">
    <property type="entry name" value="MdcG_N"/>
</dbReference>
<evidence type="ECO:0000313" key="6">
    <source>
        <dbReference type="Proteomes" id="UP000656319"/>
    </source>
</evidence>
<reference evidence="5 6" key="1">
    <citation type="submission" date="2020-10" db="EMBL/GenBank/DDBJ databases">
        <authorList>
            <person name="Peeters C."/>
        </authorList>
    </citation>
    <scope>NUCLEOTIDE SEQUENCE [LARGE SCALE GENOMIC DNA]</scope>
    <source>
        <strain evidence="5 6">LMG 27952</strain>
    </source>
</reference>
<name>A0ABM8P8E2_9BURK</name>
<dbReference type="InterPro" id="IPR017557">
    <property type="entry name" value="Holo-ACP_synthase"/>
</dbReference>
<feature type="domain" description="Phosphoribosyl-dephospho-CoA transferase MdcG N-terminal" evidence="4">
    <location>
        <begin position="9"/>
        <end position="91"/>
    </location>
</feature>
<dbReference type="EC" id="2.7.7.66" evidence="5"/>
<dbReference type="Pfam" id="PF20866">
    <property type="entry name" value="MdcG_N"/>
    <property type="match status" value="1"/>
</dbReference>
<dbReference type="InterPro" id="IPR049180">
    <property type="entry name" value="MdcG_C"/>
</dbReference>
<evidence type="ECO:0000256" key="1">
    <source>
        <dbReference type="ARBA" id="ARBA00022679"/>
    </source>
</evidence>
<evidence type="ECO:0000259" key="4">
    <source>
        <dbReference type="Pfam" id="PF20866"/>
    </source>
</evidence>
<evidence type="ECO:0000259" key="3">
    <source>
        <dbReference type="Pfam" id="PF10620"/>
    </source>
</evidence>
<sequence length="223" mass="23962">MLANAPLARHSFVRVSPDAWDACVASQPALAKEPLVRNWAARGWPLIVRRPGPCDVHKIGVPVGLPLPPIAGKQRISTVVPADAIISIERPPELATLRDVAPKAWRATIDMLDLIAQRHHVACRAFGSLAWQGRTGLPYLTGQSDLDLLFDLPATLDVHGALDALLSDIARCAAYAPMRIDGEVIRADGAGANWRELRAAKGEVVVKMATDVVLATVRVFAEG</sequence>
<proteinExistence type="predicted"/>
<evidence type="ECO:0000313" key="5">
    <source>
        <dbReference type="EMBL" id="CAD6559068.1"/>
    </source>
</evidence>
<dbReference type="EMBL" id="CAJHCQ010000026">
    <property type="protein sequence ID" value="CAD6559068.1"/>
    <property type="molecule type" value="Genomic_DNA"/>
</dbReference>